<organism evidence="1 2">
    <name type="scientific">Chamaesiphon minutus (strain ATCC 27169 / PCC 6605)</name>
    <dbReference type="NCBI Taxonomy" id="1173020"/>
    <lineage>
        <taxon>Bacteria</taxon>
        <taxon>Bacillati</taxon>
        <taxon>Cyanobacteriota</taxon>
        <taxon>Cyanophyceae</taxon>
        <taxon>Gomontiellales</taxon>
        <taxon>Chamaesiphonaceae</taxon>
        <taxon>Chamaesiphon</taxon>
    </lineage>
</organism>
<dbReference type="Pfam" id="PF13176">
    <property type="entry name" value="TPR_7"/>
    <property type="match status" value="1"/>
</dbReference>
<dbReference type="KEGG" id="cmp:Cha6605_4483"/>
<reference evidence="1 2" key="1">
    <citation type="submission" date="2012-05" db="EMBL/GenBank/DDBJ databases">
        <title>Finished chromosome of genome of Chamaesiphon sp. PCC 6605.</title>
        <authorList>
            <consortium name="US DOE Joint Genome Institute"/>
            <person name="Gugger M."/>
            <person name="Coursin T."/>
            <person name="Rippka R."/>
            <person name="Tandeau De Marsac N."/>
            <person name="Huntemann M."/>
            <person name="Wei C.-L."/>
            <person name="Han J."/>
            <person name="Detter J.C."/>
            <person name="Han C."/>
            <person name="Tapia R."/>
            <person name="Chen A."/>
            <person name="Kyrpides N."/>
            <person name="Mavromatis K."/>
            <person name="Markowitz V."/>
            <person name="Szeto E."/>
            <person name="Ivanova N."/>
            <person name="Pagani I."/>
            <person name="Pati A."/>
            <person name="Goodwin L."/>
            <person name="Nordberg H.P."/>
            <person name="Cantor M.N."/>
            <person name="Hua S.X."/>
            <person name="Woyke T."/>
            <person name="Kerfeld C.A."/>
        </authorList>
    </citation>
    <scope>NUCLEOTIDE SEQUENCE [LARGE SCALE GENOMIC DNA]</scope>
    <source>
        <strain evidence="2">ATCC 27169 / PCC 6605</strain>
    </source>
</reference>
<dbReference type="OrthoDB" id="428332at2"/>
<dbReference type="Gene3D" id="1.25.40.10">
    <property type="entry name" value="Tetratricopeptide repeat domain"/>
    <property type="match status" value="2"/>
</dbReference>
<gene>
    <name evidence="1" type="ORF">Cha6605_4483</name>
</gene>
<dbReference type="Pfam" id="PF13181">
    <property type="entry name" value="TPR_8"/>
    <property type="match status" value="1"/>
</dbReference>
<protein>
    <recommendedName>
        <fullName evidence="3">Tetratricopeptide repeat protein</fullName>
    </recommendedName>
</protein>
<dbReference type="Proteomes" id="UP000010366">
    <property type="component" value="Chromosome"/>
</dbReference>
<sequence>MTSADAGSNINSDDRSQSLRDKYLQTIEDIVDRILMGKQIISKEYIYQILVERIELGTSEIFEGCLSETVQGIERSIASQPDEVKQAKLKHRLNALAWIQTALGNLQDERQAVAAVNTTIDRIVTAAPTERLNLLLQALDPNLERKLERAQIQLIITRLQSVASVNLEPADFEQLRQLALGLDRGLKLLPALEPHLVSWIYESGQQIGFGGVTENGPWSLWSKQVSQPLIQSLFKTIGLQRSISDLIADRASAPLGGDRATGDEGEWTELAIVLQSIQTALVTWFDGQMYDREWGQRMAFSTLITFAAIWCELANGIGRATGINSSHRDAIAKACFQVTLQVLRTAAQRPNFPLYGGIFAAFSGETLRDTLSYFDLPLKQVAGTQEKGRLLTILGYSQQALGQIDRAIALHREALEIANQAGDRPCEIANLNHLSRISIGQKDYAQAISYSQRALILARQTGDKLGEANALTNVGYSEVRAAHAIDRMDEEIYEQQIGYLDRGLKLAETLADKQSLALCYHSLGLAYLTIQQPEKAIEYLQQGTKAAQAVGDLYLQGLNLTYLAEANHSLQKNGTAVFYSCLAMYQLHQIGAKEWRQSASLAIVLQGQLGREEFDRFLTKYRPNLLPAIGVDGFDYLPMLLTKYLDGGD</sequence>
<proteinExistence type="predicted"/>
<dbReference type="eggNOG" id="COG0457">
    <property type="taxonomic scope" value="Bacteria"/>
</dbReference>
<dbReference type="AlphaFoldDB" id="K9UJZ5"/>
<dbReference type="PATRIC" id="fig|1173020.3.peg.5128"/>
<accession>K9UJZ5</accession>
<evidence type="ECO:0000313" key="1">
    <source>
        <dbReference type="EMBL" id="AFY95412.1"/>
    </source>
</evidence>
<dbReference type="HOGENOM" id="CLU_434575_0_0_3"/>
<evidence type="ECO:0008006" key="3">
    <source>
        <dbReference type="Google" id="ProtNLM"/>
    </source>
</evidence>
<dbReference type="SMART" id="SM00028">
    <property type="entry name" value="TPR"/>
    <property type="match status" value="3"/>
</dbReference>
<dbReference type="EMBL" id="CP003600">
    <property type="protein sequence ID" value="AFY95412.1"/>
    <property type="molecule type" value="Genomic_DNA"/>
</dbReference>
<dbReference type="PANTHER" id="PTHR10098">
    <property type="entry name" value="RAPSYN-RELATED"/>
    <property type="match status" value="1"/>
</dbReference>
<name>K9UJZ5_CHAP6</name>
<dbReference type="InterPro" id="IPR019734">
    <property type="entry name" value="TPR_rpt"/>
</dbReference>
<dbReference type="InterPro" id="IPR011990">
    <property type="entry name" value="TPR-like_helical_dom_sf"/>
</dbReference>
<keyword evidence="2" id="KW-1185">Reference proteome</keyword>
<evidence type="ECO:0000313" key="2">
    <source>
        <dbReference type="Proteomes" id="UP000010366"/>
    </source>
</evidence>
<dbReference type="SUPFAM" id="SSF48452">
    <property type="entry name" value="TPR-like"/>
    <property type="match status" value="1"/>
</dbReference>
<dbReference type="STRING" id="1173020.Cha6605_4483"/>
<dbReference type="RefSeq" id="WP_015161515.1">
    <property type="nucleotide sequence ID" value="NC_019697.1"/>
</dbReference>